<dbReference type="RefSeq" id="WP_108977837.1">
    <property type="nucleotide sequence ID" value="NZ_BFBB01000008.1"/>
</dbReference>
<dbReference type="InterPro" id="IPR013762">
    <property type="entry name" value="Integrase-like_cat_sf"/>
</dbReference>
<dbReference type="PANTHER" id="PTHR30349">
    <property type="entry name" value="PHAGE INTEGRASE-RELATED"/>
    <property type="match status" value="1"/>
</dbReference>
<dbReference type="GO" id="GO:0003677">
    <property type="term" value="F:DNA binding"/>
    <property type="evidence" value="ECO:0007669"/>
    <property type="project" value="InterPro"/>
</dbReference>
<evidence type="ECO:0000313" key="3">
    <source>
        <dbReference type="EMBL" id="GBF51511.1"/>
    </source>
</evidence>
<gene>
    <name evidence="3" type="ORF">LPTSP4_30490</name>
</gene>
<proteinExistence type="predicted"/>
<accession>A0A2P2E3Q8</accession>
<dbReference type="PROSITE" id="PS51898">
    <property type="entry name" value="TYR_RECOMBINASE"/>
    <property type="match status" value="1"/>
</dbReference>
<evidence type="ECO:0000259" key="2">
    <source>
        <dbReference type="PROSITE" id="PS51898"/>
    </source>
</evidence>
<dbReference type="GO" id="GO:0015074">
    <property type="term" value="P:DNA integration"/>
    <property type="evidence" value="ECO:0007669"/>
    <property type="project" value="InterPro"/>
</dbReference>
<name>A0A2P2E3Q8_9LEPT</name>
<protein>
    <submittedName>
        <fullName evidence="3">Site-specific recombinase, phage integrase family</fullName>
    </submittedName>
</protein>
<dbReference type="InterPro" id="IPR011010">
    <property type="entry name" value="DNA_brk_join_enz"/>
</dbReference>
<evidence type="ECO:0000313" key="4">
    <source>
        <dbReference type="Proteomes" id="UP000245133"/>
    </source>
</evidence>
<dbReference type="AlphaFoldDB" id="A0A2P2E3Q8"/>
<organism evidence="3 4">
    <name type="scientific">Leptospira ryugenii</name>
    <dbReference type="NCBI Taxonomy" id="1917863"/>
    <lineage>
        <taxon>Bacteria</taxon>
        <taxon>Pseudomonadati</taxon>
        <taxon>Spirochaetota</taxon>
        <taxon>Spirochaetia</taxon>
        <taxon>Leptospirales</taxon>
        <taxon>Leptospiraceae</taxon>
        <taxon>Leptospira</taxon>
    </lineage>
</organism>
<dbReference type="CDD" id="cd00397">
    <property type="entry name" value="DNA_BRE_C"/>
    <property type="match status" value="1"/>
</dbReference>
<dbReference type="Proteomes" id="UP000245133">
    <property type="component" value="Unassembled WGS sequence"/>
</dbReference>
<dbReference type="EMBL" id="BFBB01000008">
    <property type="protein sequence ID" value="GBF51511.1"/>
    <property type="molecule type" value="Genomic_DNA"/>
</dbReference>
<dbReference type="SUPFAM" id="SSF56349">
    <property type="entry name" value="DNA breaking-rejoining enzymes"/>
    <property type="match status" value="1"/>
</dbReference>
<keyword evidence="4" id="KW-1185">Reference proteome</keyword>
<keyword evidence="1" id="KW-0233">DNA recombination</keyword>
<dbReference type="PANTHER" id="PTHR30349:SF64">
    <property type="entry name" value="PROPHAGE INTEGRASE INTD-RELATED"/>
    <property type="match status" value="1"/>
</dbReference>
<dbReference type="Pfam" id="PF00589">
    <property type="entry name" value="Phage_integrase"/>
    <property type="match status" value="1"/>
</dbReference>
<dbReference type="GO" id="GO:0006310">
    <property type="term" value="P:DNA recombination"/>
    <property type="evidence" value="ECO:0007669"/>
    <property type="project" value="UniProtKB-KW"/>
</dbReference>
<sequence length="204" mass="23877">MLKSLLPLFPQNRFPEVLLSEYQSPLLSNDEVHKVLADIRKYNFEHYLILRLLIVTGLQLPELLQLKKVDIHWNEQSISLGNRKRLKERKVFVEKTLCRELFLQAQQFIDTDLLFPGRKGPREVRSIQKVLSKASQFLRKPLHIPLLRDSLALYFYAKGHSVEEIQRLLGHRSIKSTKTRLQLYENLLGNALNVNFRGPQRKAA</sequence>
<dbReference type="OrthoDB" id="336836at2"/>
<dbReference type="InterPro" id="IPR050090">
    <property type="entry name" value="Tyrosine_recombinase_XerCD"/>
</dbReference>
<reference evidence="3 4" key="1">
    <citation type="submission" date="2018-02" db="EMBL/GenBank/DDBJ databases">
        <title>Novel Leptospira species isolated from soil and water in Japan.</title>
        <authorList>
            <person name="Nakao R."/>
            <person name="Masuzawa T."/>
        </authorList>
    </citation>
    <scope>NUCLEOTIDE SEQUENCE [LARGE SCALE GENOMIC DNA]</scope>
    <source>
        <strain evidence="3 4">YH101</strain>
    </source>
</reference>
<comment type="caution">
    <text evidence="3">The sequence shown here is derived from an EMBL/GenBank/DDBJ whole genome shotgun (WGS) entry which is preliminary data.</text>
</comment>
<feature type="domain" description="Tyr recombinase" evidence="2">
    <location>
        <begin position="22"/>
        <end position="197"/>
    </location>
</feature>
<evidence type="ECO:0000256" key="1">
    <source>
        <dbReference type="ARBA" id="ARBA00023172"/>
    </source>
</evidence>
<dbReference type="Gene3D" id="1.10.443.10">
    <property type="entry name" value="Intergrase catalytic core"/>
    <property type="match status" value="1"/>
</dbReference>
<dbReference type="InterPro" id="IPR002104">
    <property type="entry name" value="Integrase_catalytic"/>
</dbReference>